<evidence type="ECO:0000313" key="2">
    <source>
        <dbReference type="Proteomes" id="UP000502706"/>
    </source>
</evidence>
<reference evidence="1 2" key="1">
    <citation type="submission" date="2019-10" db="EMBL/GenBank/DDBJ databases">
        <title>Rubrobacter sp nov SCSIO 52915 isolated from a deep-sea sediment in the South China Sea.</title>
        <authorList>
            <person name="Chen R.W."/>
        </authorList>
    </citation>
    <scope>NUCLEOTIDE SEQUENCE [LARGE SCALE GENOMIC DNA]</scope>
    <source>
        <strain evidence="1 2">SCSIO 52915</strain>
        <plasmid evidence="1 2">unnamed1</plasmid>
    </source>
</reference>
<dbReference type="EMBL" id="CP045122">
    <property type="protein sequence ID" value="QIN81047.1"/>
    <property type="molecule type" value="Genomic_DNA"/>
</dbReference>
<dbReference type="KEGG" id="rmar:GBA65_21640"/>
<proteinExistence type="predicted"/>
<keyword evidence="2" id="KW-1185">Reference proteome</keyword>
<accession>A0A6G8Q408</accession>
<protein>
    <submittedName>
        <fullName evidence="1">Uncharacterized protein</fullName>
    </submittedName>
</protein>
<keyword evidence="1" id="KW-0614">Plasmid</keyword>
<dbReference type="AlphaFoldDB" id="A0A6G8Q408"/>
<sequence>MHDLRLVGLIEGEAAKLSPHGSEVWALFESAAELNEPGAPELVAALPDLERRWRALSRRDSYTIKRLIKLHKGRVMANALEDGCSDGRFASEWRWRTVIEAAYWKDEEAGYPVDLDMTGEDALRRLVV</sequence>
<dbReference type="RefSeq" id="WP_166398758.1">
    <property type="nucleotide sequence ID" value="NZ_CP045122.1"/>
</dbReference>
<gene>
    <name evidence="1" type="ORF">GBA65_21640</name>
</gene>
<geneLocation type="plasmid" evidence="1 2">
    <name>unnamed1</name>
</geneLocation>
<organism evidence="1 2">
    <name type="scientific">Rubrobacter marinus</name>
    <dbReference type="NCBI Taxonomy" id="2653852"/>
    <lineage>
        <taxon>Bacteria</taxon>
        <taxon>Bacillati</taxon>
        <taxon>Actinomycetota</taxon>
        <taxon>Rubrobacteria</taxon>
        <taxon>Rubrobacterales</taxon>
        <taxon>Rubrobacteraceae</taxon>
        <taxon>Rubrobacter</taxon>
    </lineage>
</organism>
<name>A0A6G8Q408_9ACTN</name>
<evidence type="ECO:0000313" key="1">
    <source>
        <dbReference type="EMBL" id="QIN81047.1"/>
    </source>
</evidence>
<dbReference type="Proteomes" id="UP000502706">
    <property type="component" value="Plasmid unnamed1"/>
</dbReference>